<feature type="domain" description="BBSome complex member BBS5 PH" evidence="8">
    <location>
        <begin position="24"/>
        <end position="101"/>
    </location>
</feature>
<evidence type="ECO:0000256" key="3">
    <source>
        <dbReference type="ARBA" id="ARBA00005822"/>
    </source>
</evidence>
<evidence type="ECO:0000256" key="1">
    <source>
        <dbReference type="ARBA" id="ARBA00004138"/>
    </source>
</evidence>
<keyword evidence="5" id="KW-0969">Cilium</keyword>
<evidence type="ECO:0000313" key="9">
    <source>
        <dbReference type="Proteomes" id="UP000887563"/>
    </source>
</evidence>
<dbReference type="GO" id="GO:0036064">
    <property type="term" value="C:ciliary basal body"/>
    <property type="evidence" value="ECO:0007669"/>
    <property type="project" value="TreeGrafter"/>
</dbReference>
<dbReference type="GO" id="GO:0032266">
    <property type="term" value="F:phosphatidylinositol-3-phosphate binding"/>
    <property type="evidence" value="ECO:0007669"/>
    <property type="project" value="TreeGrafter"/>
</dbReference>
<dbReference type="SMART" id="SM00683">
    <property type="entry name" value="DM16"/>
    <property type="match status" value="1"/>
</dbReference>
<name>A0A914MWA9_MELIC</name>
<evidence type="ECO:0000256" key="4">
    <source>
        <dbReference type="ARBA" id="ARBA00022490"/>
    </source>
</evidence>
<evidence type="ECO:0000313" key="10">
    <source>
        <dbReference type="WBParaSite" id="Minc3s02573g30711"/>
    </source>
</evidence>
<dbReference type="PANTHER" id="PTHR21351:SF0">
    <property type="entry name" value="BARDET-BIEDL SYNDROME 5 PROTEIN"/>
    <property type="match status" value="1"/>
</dbReference>
<dbReference type="AlphaFoldDB" id="A0A914MWA9"/>
<sequence length="170" mass="19711">MYREMKMRTTLLNSEEKLILLSLETQCDRIDGVWNLSSDQGEESLLHHYYEARDLNAISFKFSGNLGIMIITNIRVVWYAALNPQYNVSIPYLQLKSCRIRDSRFGHALVLDTSLQSGEYILGFQVKPEERLEHTCKTIQALLNAFQSSPVFWCPIFTTRCRRNVGGCFY</sequence>
<dbReference type="WBParaSite" id="Minc3s02573g30711">
    <property type="protein sequence ID" value="Minc3s02573g30711"/>
    <property type="gene ID" value="Minc3s02573g30711"/>
</dbReference>
<proteinExistence type="inferred from homology"/>
<comment type="subcellular location">
    <subcellularLocation>
        <location evidence="1">Cell projection</location>
        <location evidence="1">Cilium</location>
    </subcellularLocation>
    <subcellularLocation>
        <location evidence="2">Cytoplasm</location>
        <location evidence="2">Cytoskeleton</location>
    </subcellularLocation>
</comment>
<dbReference type="Proteomes" id="UP000887563">
    <property type="component" value="Unplaced"/>
</dbReference>
<keyword evidence="9" id="KW-1185">Reference proteome</keyword>
<reference evidence="10" key="1">
    <citation type="submission" date="2022-11" db="UniProtKB">
        <authorList>
            <consortium name="WormBaseParasite"/>
        </authorList>
    </citation>
    <scope>IDENTIFICATION</scope>
</reference>
<evidence type="ECO:0000259" key="8">
    <source>
        <dbReference type="SMART" id="SM00683"/>
    </source>
</evidence>
<dbReference type="GO" id="GO:0060271">
    <property type="term" value="P:cilium assembly"/>
    <property type="evidence" value="ECO:0007669"/>
    <property type="project" value="TreeGrafter"/>
</dbReference>
<dbReference type="InterPro" id="IPR014003">
    <property type="entry name" value="BBS5_PH"/>
</dbReference>
<evidence type="ECO:0000256" key="6">
    <source>
        <dbReference type="ARBA" id="ARBA00023212"/>
    </source>
</evidence>
<protein>
    <recommendedName>
        <fullName evidence="8">BBSome complex member BBS5 PH domain-containing protein</fullName>
    </recommendedName>
</protein>
<dbReference type="Pfam" id="PF07289">
    <property type="entry name" value="BBL5"/>
    <property type="match status" value="1"/>
</dbReference>
<dbReference type="GO" id="GO:0034464">
    <property type="term" value="C:BBSome"/>
    <property type="evidence" value="ECO:0007669"/>
    <property type="project" value="InterPro"/>
</dbReference>
<evidence type="ECO:0000256" key="2">
    <source>
        <dbReference type="ARBA" id="ARBA00004245"/>
    </source>
</evidence>
<keyword evidence="7" id="KW-0966">Cell projection</keyword>
<comment type="similarity">
    <text evidence="3">Belongs to the BBS5 family.</text>
</comment>
<dbReference type="PANTHER" id="PTHR21351">
    <property type="entry name" value="BARDET-BIEDL SYNDROME PROTEIN 5"/>
    <property type="match status" value="1"/>
</dbReference>
<keyword evidence="6" id="KW-0206">Cytoskeleton</keyword>
<evidence type="ECO:0000256" key="5">
    <source>
        <dbReference type="ARBA" id="ARBA00023069"/>
    </source>
</evidence>
<keyword evidence="4" id="KW-0963">Cytoplasm</keyword>
<evidence type="ECO:0000256" key="7">
    <source>
        <dbReference type="ARBA" id="ARBA00023273"/>
    </source>
</evidence>
<accession>A0A914MWA9</accession>
<organism evidence="9 10">
    <name type="scientific">Meloidogyne incognita</name>
    <name type="common">Southern root-knot nematode worm</name>
    <name type="synonym">Oxyuris incognita</name>
    <dbReference type="NCBI Taxonomy" id="6306"/>
    <lineage>
        <taxon>Eukaryota</taxon>
        <taxon>Metazoa</taxon>
        <taxon>Ecdysozoa</taxon>
        <taxon>Nematoda</taxon>
        <taxon>Chromadorea</taxon>
        <taxon>Rhabditida</taxon>
        <taxon>Tylenchina</taxon>
        <taxon>Tylenchomorpha</taxon>
        <taxon>Tylenchoidea</taxon>
        <taxon>Meloidogynidae</taxon>
        <taxon>Meloidogyninae</taxon>
        <taxon>Meloidogyne</taxon>
        <taxon>Meloidogyne incognita group</taxon>
    </lineage>
</organism>
<dbReference type="InterPro" id="IPR006606">
    <property type="entry name" value="BBL5"/>
</dbReference>